<sequence length="91" mass="10200">MQRKSFFPPVCCFLVGLPFPLHPLRRRLTGNPGYDDVGMVLTPRSFPLQCDDVSIIGEIGWGTREKYPSFGPGRVLVTGRLTMVCHSQVYS</sequence>
<comment type="caution">
    <text evidence="1">The sequence shown here is derived from an EMBL/GenBank/DDBJ whole genome shotgun (WGS) entry which is preliminary data.</text>
</comment>
<dbReference type="EMBL" id="DPBP01000020">
    <property type="protein sequence ID" value="HCE17116.1"/>
    <property type="molecule type" value="Genomic_DNA"/>
</dbReference>
<name>A0A3D1JHM3_9CHLR</name>
<proteinExistence type="predicted"/>
<accession>A0A3D1JHM3</accession>
<dbReference type="AlphaFoldDB" id="A0A3D1JHM3"/>
<protein>
    <submittedName>
        <fullName evidence="1">Uncharacterized protein</fullName>
    </submittedName>
</protein>
<reference evidence="1 2" key="1">
    <citation type="journal article" date="2018" name="Nat. Biotechnol.">
        <title>A standardized bacterial taxonomy based on genome phylogeny substantially revises the tree of life.</title>
        <authorList>
            <person name="Parks D.H."/>
            <person name="Chuvochina M."/>
            <person name="Waite D.W."/>
            <person name="Rinke C."/>
            <person name="Skarshewski A."/>
            <person name="Chaumeil P.A."/>
            <person name="Hugenholtz P."/>
        </authorList>
    </citation>
    <scope>NUCLEOTIDE SEQUENCE [LARGE SCALE GENOMIC DNA]</scope>
    <source>
        <strain evidence="1">UBA8781</strain>
    </source>
</reference>
<evidence type="ECO:0000313" key="2">
    <source>
        <dbReference type="Proteomes" id="UP000264141"/>
    </source>
</evidence>
<gene>
    <name evidence="1" type="ORF">DEQ80_04585</name>
</gene>
<organism evidence="1 2">
    <name type="scientific">Anaerolinea thermolimosa</name>
    <dbReference type="NCBI Taxonomy" id="229919"/>
    <lineage>
        <taxon>Bacteria</taxon>
        <taxon>Bacillati</taxon>
        <taxon>Chloroflexota</taxon>
        <taxon>Anaerolineae</taxon>
        <taxon>Anaerolineales</taxon>
        <taxon>Anaerolineaceae</taxon>
        <taxon>Anaerolinea</taxon>
    </lineage>
</organism>
<dbReference type="Proteomes" id="UP000264141">
    <property type="component" value="Unassembled WGS sequence"/>
</dbReference>
<evidence type="ECO:0000313" key="1">
    <source>
        <dbReference type="EMBL" id="HCE17116.1"/>
    </source>
</evidence>